<evidence type="ECO:0000313" key="3">
    <source>
        <dbReference type="EMBL" id="SEC52828.1"/>
    </source>
</evidence>
<dbReference type="SUPFAM" id="SSF47413">
    <property type="entry name" value="lambda repressor-like DNA-binding domains"/>
    <property type="match status" value="1"/>
</dbReference>
<accession>A0A1H4I4P5</accession>
<protein>
    <submittedName>
        <fullName evidence="2">DNA-binding transcriptional regulator, XRE-family HTH domain</fullName>
    </submittedName>
</protein>
<evidence type="ECO:0000313" key="4">
    <source>
        <dbReference type="Proteomes" id="UP000182652"/>
    </source>
</evidence>
<name>A0A1H4I4P5_9MICC</name>
<feature type="domain" description="HTH cro/C1-type" evidence="1">
    <location>
        <begin position="23"/>
        <end position="64"/>
    </location>
</feature>
<dbReference type="CDD" id="cd00093">
    <property type="entry name" value="HTH_XRE"/>
    <property type="match status" value="1"/>
</dbReference>
<dbReference type="GO" id="GO:0003677">
    <property type="term" value="F:DNA binding"/>
    <property type="evidence" value="ECO:0007669"/>
    <property type="project" value="UniProtKB-KW"/>
</dbReference>
<reference evidence="2 4" key="1">
    <citation type="submission" date="2016-10" db="EMBL/GenBank/DDBJ databases">
        <authorList>
            <person name="de Groot N.N."/>
        </authorList>
    </citation>
    <scope>NUCLEOTIDE SEQUENCE [LARGE SCALE GENOMIC DNA]</scope>
    <source>
        <strain evidence="2 4">DSM 10495</strain>
    </source>
</reference>
<dbReference type="EMBL" id="FNSN01000003">
    <property type="protein sequence ID" value="SEC52828.1"/>
    <property type="molecule type" value="Genomic_DNA"/>
</dbReference>
<sequence>MKRRINGTAVRVIRDLAGIRHMDLAARAGISRGSLTHVESGSRDVSAATLRKIADALRVPLEAISYPDFQTKN</sequence>
<dbReference type="EMBL" id="FNSN01000001">
    <property type="protein sequence ID" value="SEB28913.1"/>
    <property type="molecule type" value="Genomic_DNA"/>
</dbReference>
<gene>
    <name evidence="2" type="ORF">SAMN04489745_0021</name>
    <name evidence="3" type="ORF">SAMN04489745_3098</name>
</gene>
<evidence type="ECO:0000313" key="2">
    <source>
        <dbReference type="EMBL" id="SEB28913.1"/>
    </source>
</evidence>
<organism evidence="2 4">
    <name type="scientific">Arthrobacter woluwensis</name>
    <dbReference type="NCBI Taxonomy" id="156980"/>
    <lineage>
        <taxon>Bacteria</taxon>
        <taxon>Bacillati</taxon>
        <taxon>Actinomycetota</taxon>
        <taxon>Actinomycetes</taxon>
        <taxon>Micrococcales</taxon>
        <taxon>Micrococcaceae</taxon>
        <taxon>Arthrobacter</taxon>
    </lineage>
</organism>
<evidence type="ECO:0000259" key="1">
    <source>
        <dbReference type="PROSITE" id="PS50943"/>
    </source>
</evidence>
<dbReference type="Gene3D" id="1.10.260.40">
    <property type="entry name" value="lambda repressor-like DNA-binding domains"/>
    <property type="match status" value="1"/>
</dbReference>
<dbReference type="AlphaFoldDB" id="A0A1H4I4P5"/>
<dbReference type="Pfam" id="PF01381">
    <property type="entry name" value="HTH_3"/>
    <property type="match status" value="1"/>
</dbReference>
<dbReference type="PROSITE" id="PS50943">
    <property type="entry name" value="HTH_CROC1"/>
    <property type="match status" value="1"/>
</dbReference>
<dbReference type="STRING" id="156980.SAMN04489745_0021"/>
<proteinExistence type="predicted"/>
<keyword evidence="2" id="KW-0238">DNA-binding</keyword>
<keyword evidence="4" id="KW-1185">Reference proteome</keyword>
<dbReference type="InterPro" id="IPR010982">
    <property type="entry name" value="Lambda_DNA-bd_dom_sf"/>
</dbReference>
<dbReference type="InterPro" id="IPR001387">
    <property type="entry name" value="Cro/C1-type_HTH"/>
</dbReference>
<dbReference type="Proteomes" id="UP000182652">
    <property type="component" value="Unassembled WGS sequence"/>
</dbReference>
<dbReference type="SMART" id="SM00530">
    <property type="entry name" value="HTH_XRE"/>
    <property type="match status" value="1"/>
</dbReference>